<feature type="transmembrane region" description="Helical" evidence="6">
    <location>
        <begin position="555"/>
        <end position="574"/>
    </location>
</feature>
<feature type="transmembrane region" description="Helical" evidence="6">
    <location>
        <begin position="99"/>
        <end position="120"/>
    </location>
</feature>
<evidence type="ECO:0000256" key="6">
    <source>
        <dbReference type="SAM" id="Phobius"/>
    </source>
</evidence>
<dbReference type="InterPro" id="IPR018076">
    <property type="entry name" value="T2SS_GspF_dom"/>
</dbReference>
<comment type="subcellular location">
    <subcellularLocation>
        <location evidence="1">Cell membrane</location>
        <topology evidence="1">Multi-pass membrane protein</topology>
    </subcellularLocation>
</comment>
<evidence type="ECO:0000256" key="4">
    <source>
        <dbReference type="ARBA" id="ARBA00022989"/>
    </source>
</evidence>
<evidence type="ECO:0000256" key="5">
    <source>
        <dbReference type="ARBA" id="ARBA00023136"/>
    </source>
</evidence>
<proteinExistence type="predicted"/>
<feature type="domain" description="Type II secretion system protein GspF" evidence="7">
    <location>
        <begin position="143"/>
        <end position="270"/>
    </location>
</feature>
<keyword evidence="5 6" id="KW-0472">Membrane</keyword>
<evidence type="ECO:0000313" key="8">
    <source>
        <dbReference type="EMBL" id="ARM75134.1"/>
    </source>
</evidence>
<keyword evidence="8" id="KW-0966">Cell projection</keyword>
<feature type="domain" description="Type II secretion system protein GspF" evidence="7">
    <location>
        <begin position="399"/>
        <end position="525"/>
    </location>
</feature>
<evidence type="ECO:0000259" key="7">
    <source>
        <dbReference type="Pfam" id="PF00482"/>
    </source>
</evidence>
<dbReference type="AlphaFoldDB" id="A0A1W6JY57"/>
<evidence type="ECO:0000256" key="2">
    <source>
        <dbReference type="ARBA" id="ARBA00022475"/>
    </source>
</evidence>
<dbReference type="GO" id="GO:0005886">
    <property type="term" value="C:plasma membrane"/>
    <property type="evidence" value="ECO:0007669"/>
    <property type="project" value="UniProtKB-SubCell"/>
</dbReference>
<dbReference type="OrthoDB" id="12374at2157"/>
<evidence type="ECO:0000256" key="1">
    <source>
        <dbReference type="ARBA" id="ARBA00004651"/>
    </source>
</evidence>
<keyword evidence="4 6" id="KW-1133">Transmembrane helix</keyword>
<keyword evidence="2" id="KW-1003">Cell membrane</keyword>
<feature type="transmembrane region" description="Helical" evidence="6">
    <location>
        <begin position="321"/>
        <end position="343"/>
    </location>
</feature>
<keyword evidence="8" id="KW-0282">Flagellum</keyword>
<sequence length="631" mass="69413">MAIKLKKQSNESQNLPKQKISTLPSMPIYAKFVRLGIVKSMAKSLQNNLLQAGISEDPLLYASKIFFYLLLSSALTVVLIVFGLLIFVKFYLLYRLSKYLILSFMMWVFGIIIPPVVYLASTANISQIKENKRIGIDSEMAAFTSIFLIFLRSGLSPRIMFEKISKASAFQYINNVALYVNKRMKFLGEGVEDAMSHAASISPSKILKDYFLTYITAVRTGAPVLQTMEAKAKDLSKYLELMASLASDKLSGVAEGYVIWLSSGYIMIFLAMVLEAIFPLGSGASTLGMFGVLGVVVVPLVNLVFIYVIEQTQLRFPEKKLNYNIFYISFGVGLLAMFVLLFLTHQLLNFFTLSGGTSDITPTVLSITIGLLIATVPPYIILGKQLKEGTGYDPYVVSFLRAISEGIRAGLPPEKVIENIKDSKEMGKLGTVLNEIHSYITLGYPLKDAFRKGAERIRDFTSRISIIALADMMEIGSMTPDTVESIAEQIDTQIRIKRDYDSKIKILLATPYVGVVLALVASTILGSAILGLIVSQHSSLAYGPLVTASVILPKAIYITAISSLFNSFLAGLLVGKLGTGRIANGFLHSAILVVITAIMLIILIHVHLNFSSSSSSSYNFFIMMKLLHILK</sequence>
<feature type="transmembrane region" description="Helical" evidence="6">
    <location>
        <begin position="363"/>
        <end position="382"/>
    </location>
</feature>
<keyword evidence="3 6" id="KW-0812">Transmembrane</keyword>
<feature type="transmembrane region" description="Helical" evidence="6">
    <location>
        <begin position="586"/>
        <end position="608"/>
    </location>
</feature>
<evidence type="ECO:0000256" key="3">
    <source>
        <dbReference type="ARBA" id="ARBA00022692"/>
    </source>
</evidence>
<dbReference type="PANTHER" id="PTHR35402">
    <property type="entry name" value="INTEGRAL MEMBRANE PROTEIN-RELATED"/>
    <property type="match status" value="1"/>
</dbReference>
<dbReference type="Pfam" id="PF00482">
    <property type="entry name" value="T2SSF"/>
    <property type="match status" value="2"/>
</dbReference>
<reference evidence="8 9" key="1">
    <citation type="submission" date="2017-03" db="EMBL/GenBank/DDBJ databases">
        <title>Sulfur activation and transportation mechanism of thermophilic Archaea Acidianus manzaensis YN-25.</title>
        <authorList>
            <person name="Ma Y."/>
            <person name="Yang Y."/>
            <person name="Xia J."/>
        </authorList>
    </citation>
    <scope>NUCLEOTIDE SEQUENCE [LARGE SCALE GENOMIC DNA]</scope>
    <source>
        <strain evidence="8 9">YN-25</strain>
    </source>
</reference>
<dbReference type="Gene3D" id="1.20.81.30">
    <property type="entry name" value="Type II secretion system (T2SS), domain F"/>
    <property type="match status" value="1"/>
</dbReference>
<organism evidence="8 9">
    <name type="scientific">Acidianus manzaensis</name>
    <dbReference type="NCBI Taxonomy" id="282676"/>
    <lineage>
        <taxon>Archaea</taxon>
        <taxon>Thermoproteota</taxon>
        <taxon>Thermoprotei</taxon>
        <taxon>Sulfolobales</taxon>
        <taxon>Sulfolobaceae</taxon>
        <taxon>Acidianus</taxon>
    </lineage>
</organism>
<protein>
    <submittedName>
        <fullName evidence="8">Flagellar assembly protein</fullName>
    </submittedName>
</protein>
<keyword evidence="8" id="KW-0969">Cilium</keyword>
<accession>A0A1W6JY57</accession>
<feature type="transmembrane region" description="Helical" evidence="6">
    <location>
        <begin position="287"/>
        <end position="309"/>
    </location>
</feature>
<dbReference type="STRING" id="282676.B6F84_03195"/>
<keyword evidence="9" id="KW-1185">Reference proteome</keyword>
<dbReference type="Proteomes" id="UP000193404">
    <property type="component" value="Chromosome"/>
</dbReference>
<dbReference type="InterPro" id="IPR056569">
    <property type="entry name" value="ArlJ-like"/>
</dbReference>
<name>A0A1W6JY57_9CREN</name>
<dbReference type="PANTHER" id="PTHR35402:SF1">
    <property type="entry name" value="TYPE II SECRETION SYSTEM PROTEIN GSPF DOMAIN-CONTAINING PROTEIN"/>
    <property type="match status" value="1"/>
</dbReference>
<feature type="transmembrane region" description="Helical" evidence="6">
    <location>
        <begin position="257"/>
        <end position="281"/>
    </location>
</feature>
<feature type="transmembrane region" description="Helical" evidence="6">
    <location>
        <begin position="65"/>
        <end position="87"/>
    </location>
</feature>
<dbReference type="InterPro" id="IPR042094">
    <property type="entry name" value="T2SS_GspF_sf"/>
</dbReference>
<dbReference type="KEGG" id="aman:B6F84_03195"/>
<evidence type="ECO:0000313" key="9">
    <source>
        <dbReference type="Proteomes" id="UP000193404"/>
    </source>
</evidence>
<feature type="transmembrane region" description="Helical" evidence="6">
    <location>
        <begin position="506"/>
        <end position="535"/>
    </location>
</feature>
<dbReference type="EMBL" id="CP020477">
    <property type="protein sequence ID" value="ARM75134.1"/>
    <property type="molecule type" value="Genomic_DNA"/>
</dbReference>
<dbReference type="RefSeq" id="WP_148690891.1">
    <property type="nucleotide sequence ID" value="NZ_CP020477.1"/>
</dbReference>
<dbReference type="GeneID" id="41589892"/>
<gene>
    <name evidence="8" type="ORF">B6F84_03195</name>
</gene>